<reference evidence="1 2" key="1">
    <citation type="submission" date="2019-05" db="EMBL/GenBank/DDBJ databases">
        <title>Another draft genome of Portunus trituberculatus and its Hox gene families provides insights of decapod evolution.</title>
        <authorList>
            <person name="Jeong J.-H."/>
            <person name="Song I."/>
            <person name="Kim S."/>
            <person name="Choi T."/>
            <person name="Kim D."/>
            <person name="Ryu S."/>
            <person name="Kim W."/>
        </authorList>
    </citation>
    <scope>NUCLEOTIDE SEQUENCE [LARGE SCALE GENOMIC DNA]</scope>
    <source>
        <tissue evidence="1">Muscle</tissue>
    </source>
</reference>
<evidence type="ECO:0000313" key="1">
    <source>
        <dbReference type="EMBL" id="MPC84153.1"/>
    </source>
</evidence>
<evidence type="ECO:0000313" key="2">
    <source>
        <dbReference type="Proteomes" id="UP000324222"/>
    </source>
</evidence>
<comment type="caution">
    <text evidence="1">The sequence shown here is derived from an EMBL/GenBank/DDBJ whole genome shotgun (WGS) entry which is preliminary data.</text>
</comment>
<organism evidence="1 2">
    <name type="scientific">Portunus trituberculatus</name>
    <name type="common">Swimming crab</name>
    <name type="synonym">Neptunus trituberculatus</name>
    <dbReference type="NCBI Taxonomy" id="210409"/>
    <lineage>
        <taxon>Eukaryota</taxon>
        <taxon>Metazoa</taxon>
        <taxon>Ecdysozoa</taxon>
        <taxon>Arthropoda</taxon>
        <taxon>Crustacea</taxon>
        <taxon>Multicrustacea</taxon>
        <taxon>Malacostraca</taxon>
        <taxon>Eumalacostraca</taxon>
        <taxon>Eucarida</taxon>
        <taxon>Decapoda</taxon>
        <taxon>Pleocyemata</taxon>
        <taxon>Brachyura</taxon>
        <taxon>Eubrachyura</taxon>
        <taxon>Portunoidea</taxon>
        <taxon>Portunidae</taxon>
        <taxon>Portuninae</taxon>
        <taxon>Portunus</taxon>
    </lineage>
</organism>
<dbReference type="AlphaFoldDB" id="A0A5B7IP08"/>
<name>A0A5B7IP08_PORTR</name>
<proteinExistence type="predicted"/>
<sequence>MQITRLHSSGIAFVNNGGKGAGDGGGFGVLTLVMGSSAEHATPSRRSKNEGGKEVYEVIFPSFINK</sequence>
<accession>A0A5B7IP08</accession>
<protein>
    <submittedName>
        <fullName evidence="1">Uncharacterized protein</fullName>
    </submittedName>
</protein>
<dbReference type="EMBL" id="VSRR010064587">
    <property type="protein sequence ID" value="MPC84153.1"/>
    <property type="molecule type" value="Genomic_DNA"/>
</dbReference>
<keyword evidence="2" id="KW-1185">Reference proteome</keyword>
<dbReference type="Proteomes" id="UP000324222">
    <property type="component" value="Unassembled WGS sequence"/>
</dbReference>
<gene>
    <name evidence="1" type="ORF">E2C01_078881</name>
</gene>